<evidence type="ECO:0000256" key="1">
    <source>
        <dbReference type="ARBA" id="ARBA00004651"/>
    </source>
</evidence>
<dbReference type="GO" id="GO:0005886">
    <property type="term" value="C:plasma membrane"/>
    <property type="evidence" value="ECO:0007669"/>
    <property type="project" value="UniProtKB-SubCell"/>
</dbReference>
<dbReference type="AlphaFoldDB" id="A0A1M6N163"/>
<keyword evidence="9" id="KW-1185">Reference proteome</keyword>
<keyword evidence="6 7" id="KW-0472">Membrane</keyword>
<feature type="transmembrane region" description="Helical" evidence="7">
    <location>
        <begin position="43"/>
        <end position="60"/>
    </location>
</feature>
<comment type="subcellular location">
    <subcellularLocation>
        <location evidence="1">Cell membrane</location>
        <topology evidence="1">Multi-pass membrane protein</topology>
    </subcellularLocation>
</comment>
<evidence type="ECO:0000313" key="9">
    <source>
        <dbReference type="Proteomes" id="UP000322917"/>
    </source>
</evidence>
<feature type="transmembrane region" description="Helical" evidence="7">
    <location>
        <begin position="6"/>
        <end position="23"/>
    </location>
</feature>
<keyword evidence="5 7" id="KW-1133">Transmembrane helix</keyword>
<organism evidence="8 9">
    <name type="scientific">Propionispora hippei DSM 15287</name>
    <dbReference type="NCBI Taxonomy" id="1123003"/>
    <lineage>
        <taxon>Bacteria</taxon>
        <taxon>Bacillati</taxon>
        <taxon>Bacillota</taxon>
        <taxon>Negativicutes</taxon>
        <taxon>Selenomonadales</taxon>
        <taxon>Sporomusaceae</taxon>
        <taxon>Propionispora</taxon>
    </lineage>
</organism>
<proteinExistence type="inferred from homology"/>
<accession>A0A1M6N163</accession>
<feature type="transmembrane region" description="Helical" evidence="7">
    <location>
        <begin position="108"/>
        <end position="128"/>
    </location>
</feature>
<feature type="transmembrane region" description="Helical" evidence="7">
    <location>
        <begin position="72"/>
        <end position="96"/>
    </location>
</feature>
<gene>
    <name evidence="8" type="ORF">SAMN02745170_03628</name>
</gene>
<evidence type="ECO:0000256" key="4">
    <source>
        <dbReference type="ARBA" id="ARBA00022692"/>
    </source>
</evidence>
<keyword evidence="3" id="KW-1003">Cell membrane</keyword>
<name>A0A1M6N163_9FIRM</name>
<evidence type="ECO:0000256" key="5">
    <source>
        <dbReference type="ARBA" id="ARBA00022989"/>
    </source>
</evidence>
<reference evidence="8 9" key="1">
    <citation type="submission" date="2016-11" db="EMBL/GenBank/DDBJ databases">
        <authorList>
            <person name="Varghese N."/>
            <person name="Submissions S."/>
        </authorList>
    </citation>
    <scope>NUCLEOTIDE SEQUENCE [LARGE SCALE GENOMIC DNA]</scope>
    <source>
        <strain evidence="8 9">DSM 15287</strain>
    </source>
</reference>
<dbReference type="Pfam" id="PF03773">
    <property type="entry name" value="ArsP_1"/>
    <property type="match status" value="1"/>
</dbReference>
<dbReference type="OrthoDB" id="9798408at2"/>
<sequence>MAIWKAYKWTAIFLIIQIAIFFVDHTTGKNAAVITLSNLREMLLLVPPIFIVMGLMDVWVPKETLIRYMGHGSGLMGLLIAFVLGTVAAGPLYVAFPMGLLLLKKGARLSNVIFFLGVWSSTKLPILLFEAVSLGFNFTLIHIGVSVPLYLLTAFYIERSVSPEMVADIVARAE</sequence>
<comment type="similarity">
    <text evidence="2">Belongs to the UPF0718 family.</text>
</comment>
<dbReference type="Proteomes" id="UP000322917">
    <property type="component" value="Unassembled WGS sequence"/>
</dbReference>
<dbReference type="InterPro" id="IPR005524">
    <property type="entry name" value="DUF318"/>
</dbReference>
<evidence type="ECO:0000256" key="6">
    <source>
        <dbReference type="ARBA" id="ARBA00023136"/>
    </source>
</evidence>
<keyword evidence="4 7" id="KW-0812">Transmembrane</keyword>
<dbReference type="RefSeq" id="WP_149736187.1">
    <property type="nucleotide sequence ID" value="NZ_FQZD01000047.1"/>
</dbReference>
<evidence type="ECO:0000313" key="8">
    <source>
        <dbReference type="EMBL" id="SHJ89467.1"/>
    </source>
</evidence>
<evidence type="ECO:0000256" key="3">
    <source>
        <dbReference type="ARBA" id="ARBA00022475"/>
    </source>
</evidence>
<dbReference type="EMBL" id="FQZD01000047">
    <property type="protein sequence ID" value="SHJ89467.1"/>
    <property type="molecule type" value="Genomic_DNA"/>
</dbReference>
<evidence type="ECO:0000256" key="7">
    <source>
        <dbReference type="SAM" id="Phobius"/>
    </source>
</evidence>
<feature type="transmembrane region" description="Helical" evidence="7">
    <location>
        <begin position="134"/>
        <end position="157"/>
    </location>
</feature>
<protein>
    <submittedName>
        <fullName evidence="8">Predicted permease</fullName>
    </submittedName>
</protein>
<evidence type="ECO:0000256" key="2">
    <source>
        <dbReference type="ARBA" id="ARBA00006386"/>
    </source>
</evidence>